<dbReference type="Pfam" id="PF13243">
    <property type="entry name" value="SQHop_cyclase_C"/>
    <property type="match status" value="1"/>
</dbReference>
<dbReference type="SUPFAM" id="SSF48239">
    <property type="entry name" value="Terpenoid cyclases/Protein prenyltransferases"/>
    <property type="match status" value="1"/>
</dbReference>
<evidence type="ECO:0000256" key="1">
    <source>
        <dbReference type="ARBA" id="ARBA00022723"/>
    </source>
</evidence>
<dbReference type="CDD" id="cd00688">
    <property type="entry name" value="ISOPREN_C2_like"/>
    <property type="match status" value="1"/>
</dbReference>
<accession>A0A5B8JDR7</accession>
<dbReference type="InterPro" id="IPR032696">
    <property type="entry name" value="SQ_cyclase_C"/>
</dbReference>
<protein>
    <submittedName>
        <fullName evidence="3">Terpene cyclase/mutase family protein</fullName>
    </submittedName>
</protein>
<dbReference type="AlphaFoldDB" id="A0A5B8JDR7"/>
<dbReference type="OrthoDB" id="5484461at2"/>
<evidence type="ECO:0000313" key="3">
    <source>
        <dbReference type="EMBL" id="QDY79875.1"/>
    </source>
</evidence>
<dbReference type="Proteomes" id="UP000320580">
    <property type="component" value="Chromosome"/>
</dbReference>
<gene>
    <name evidence="3" type="ORF">FQU76_28795</name>
</gene>
<dbReference type="GO" id="GO:0046872">
    <property type="term" value="F:metal ion binding"/>
    <property type="evidence" value="ECO:0007669"/>
    <property type="project" value="UniProtKB-KW"/>
</dbReference>
<dbReference type="InterPro" id="IPR008930">
    <property type="entry name" value="Terpenoid_cyclase/PrenylTrfase"/>
</dbReference>
<sequence length="581" mass="62192">MDWAGIDRTRARVAARLHEQVSPDDGAVRARCESRVLESALLLLLLRRAGLMPGAQEQLTRYLDRRRQSSFHGALAPHSAALPMSPSIEVSAAFDMALINVTLSSVSSRSEDQSRDRSMMAQWLHGFSHETGSRKKLLLQTVLALFDLVPHNASAGADMGDYRGFASWTELALCAIHIMHRVGVTGGISSPRARTVPPRDREFLLAALRKGEQGPVAGGHLLAHILALHALHLIEPDHPLVARGATRVMEGSNSDGGIPFVIHMTVTLTAATGSALAGTGAATPDHIPALLRMGRYVSAQQKPDGGWSYTEGTEQSDVDDTYYCATFLRQLSRKLSSHQFTGAIARAARYMQETANPDGGLPTYRKGHASEATMTAGAILVLASLDPPDSTADSRDAIGNTAVSASETLSRATTYLLAAQHDDGTFERSWSLAETNSIQRSVDALSALLQPGRLHPTARLMTGPGRQKVHGALSRAAHYLRTAQNPDGGWGHTKASPSDVLSTSYAVAALASPALCDSELRTLQKGLTYLLAGHEADGTYISIPDQGGPRPLPYDFPIVPNIFALQALNSARACFRSGSRS</sequence>
<dbReference type="EMBL" id="CP042266">
    <property type="protein sequence ID" value="QDY79875.1"/>
    <property type="molecule type" value="Genomic_DNA"/>
</dbReference>
<keyword evidence="1" id="KW-0479">Metal-binding</keyword>
<dbReference type="Gene3D" id="1.50.10.20">
    <property type="match status" value="2"/>
</dbReference>
<evidence type="ECO:0000259" key="2">
    <source>
        <dbReference type="Pfam" id="PF13243"/>
    </source>
</evidence>
<dbReference type="RefSeq" id="WP_146483158.1">
    <property type="nucleotide sequence ID" value="NZ_CP042266.1"/>
</dbReference>
<reference evidence="3 4" key="1">
    <citation type="submission" date="2019-07" db="EMBL/GenBank/DDBJ databases">
        <authorList>
            <person name="Zhu P."/>
        </authorList>
    </citation>
    <scope>NUCLEOTIDE SEQUENCE [LARGE SCALE GENOMIC DNA]</scope>
    <source>
        <strain evidence="3 4">SSL-25</strain>
    </source>
</reference>
<feature type="domain" description="Squalene cyclase C-terminal" evidence="2">
    <location>
        <begin position="316"/>
        <end position="571"/>
    </location>
</feature>
<organism evidence="3 4">
    <name type="scientific">Streptomyces qinzhouensis</name>
    <dbReference type="NCBI Taxonomy" id="2599401"/>
    <lineage>
        <taxon>Bacteria</taxon>
        <taxon>Bacillati</taxon>
        <taxon>Actinomycetota</taxon>
        <taxon>Actinomycetes</taxon>
        <taxon>Kitasatosporales</taxon>
        <taxon>Streptomycetaceae</taxon>
        <taxon>Streptomyces</taxon>
    </lineage>
</organism>
<dbReference type="KEGG" id="sqz:FQU76_28795"/>
<evidence type="ECO:0000313" key="4">
    <source>
        <dbReference type="Proteomes" id="UP000320580"/>
    </source>
</evidence>
<dbReference type="UniPathway" id="UPA00337"/>
<proteinExistence type="predicted"/>
<keyword evidence="4" id="KW-1185">Reference proteome</keyword>
<name>A0A5B8JDR7_9ACTN</name>